<reference evidence="3 4" key="1">
    <citation type="submission" date="2017-08" db="EMBL/GenBank/DDBJ databases">
        <title>Infants hospitalized years apart are colonized by the same room-sourced microbial strains.</title>
        <authorList>
            <person name="Brooks B."/>
            <person name="Olm M.R."/>
            <person name="Firek B.A."/>
            <person name="Baker R."/>
            <person name="Thomas B.C."/>
            <person name="Morowitz M.J."/>
            <person name="Banfield J.F."/>
        </authorList>
    </citation>
    <scope>NUCLEOTIDE SEQUENCE [LARGE SCALE GENOMIC DNA]</scope>
    <source>
        <strain evidence="3">S2_006_000_R1_57</strain>
    </source>
</reference>
<dbReference type="Gene3D" id="3.90.79.10">
    <property type="entry name" value="Nucleoside Triphosphate Pyrophosphohydrolase"/>
    <property type="match status" value="1"/>
</dbReference>
<dbReference type="SUPFAM" id="SSF55811">
    <property type="entry name" value="Nudix"/>
    <property type="match status" value="1"/>
</dbReference>
<proteinExistence type="predicted"/>
<dbReference type="CDD" id="cd24158">
    <property type="entry name" value="NUDIX_ADPRase_Rv1700"/>
    <property type="match status" value="1"/>
</dbReference>
<comment type="caution">
    <text evidence="3">The sequence shown here is derived from an EMBL/GenBank/DDBJ whole genome shotgun (WGS) entry which is preliminary data.</text>
</comment>
<dbReference type="PANTHER" id="PTHR11839">
    <property type="entry name" value="UDP/ADP-SUGAR PYROPHOSPHATASE"/>
    <property type="match status" value="1"/>
</dbReference>
<sequence length="214" mass="23883">MVNAPSTHDFEVVDSRTLYEGAILALRKDRVRMPGGTIATREVVEHSGAVAIVALNEEMKVLLEYQYRHPTGRRLWEIPAGILDIPGEKPLTAAQRELCEETSYAAEEWHVIADTVTSPGFADESVRIFLARGIYSVDRPSPEEEEADMRLQWMPLSQAVQHIYSGEIVNNIAIAGILGAAYALATNSVGMLRSTDADWDTKAWRFAQRKGWQK</sequence>
<organism evidence="3 4">
    <name type="scientific">Lawsonella clevelandensis</name>
    <dbReference type="NCBI Taxonomy" id="1528099"/>
    <lineage>
        <taxon>Bacteria</taxon>
        <taxon>Bacillati</taxon>
        <taxon>Actinomycetota</taxon>
        <taxon>Actinomycetes</taxon>
        <taxon>Mycobacteriales</taxon>
        <taxon>Lawsonellaceae</taxon>
        <taxon>Lawsonella</taxon>
    </lineage>
</organism>
<dbReference type="RefSeq" id="WP_303678618.1">
    <property type="nucleotide sequence ID" value="NZ_JAPJOB010000001.1"/>
</dbReference>
<evidence type="ECO:0000256" key="1">
    <source>
        <dbReference type="ARBA" id="ARBA00022801"/>
    </source>
</evidence>
<keyword evidence="1" id="KW-0378">Hydrolase</keyword>
<dbReference type="PANTHER" id="PTHR11839:SF31">
    <property type="entry name" value="ADP-RIBOSE PYROPHOSPHATASE"/>
    <property type="match status" value="1"/>
</dbReference>
<dbReference type="Pfam" id="PF00293">
    <property type="entry name" value="NUDIX"/>
    <property type="match status" value="1"/>
</dbReference>
<dbReference type="Proteomes" id="UP000248606">
    <property type="component" value="Unassembled WGS sequence"/>
</dbReference>
<dbReference type="GO" id="GO:0006753">
    <property type="term" value="P:nucleoside phosphate metabolic process"/>
    <property type="evidence" value="ECO:0007669"/>
    <property type="project" value="TreeGrafter"/>
</dbReference>
<dbReference type="PROSITE" id="PS51462">
    <property type="entry name" value="NUDIX"/>
    <property type="match status" value="1"/>
</dbReference>
<dbReference type="InterPro" id="IPR000086">
    <property type="entry name" value="NUDIX_hydrolase_dom"/>
</dbReference>
<feature type="domain" description="Nudix hydrolase" evidence="2">
    <location>
        <begin position="45"/>
        <end position="176"/>
    </location>
</feature>
<dbReference type="GO" id="GO:0016787">
    <property type="term" value="F:hydrolase activity"/>
    <property type="evidence" value="ECO:0007669"/>
    <property type="project" value="UniProtKB-KW"/>
</dbReference>
<dbReference type="AlphaFoldDB" id="A0A2W5ID92"/>
<evidence type="ECO:0000259" key="2">
    <source>
        <dbReference type="PROSITE" id="PS51462"/>
    </source>
</evidence>
<dbReference type="EMBL" id="QFOZ01000001">
    <property type="protein sequence ID" value="PZP90061.1"/>
    <property type="molecule type" value="Genomic_DNA"/>
</dbReference>
<gene>
    <name evidence="3" type="ORF">DI579_02315</name>
</gene>
<dbReference type="InterPro" id="IPR015797">
    <property type="entry name" value="NUDIX_hydrolase-like_dom_sf"/>
</dbReference>
<dbReference type="GO" id="GO:0005829">
    <property type="term" value="C:cytosol"/>
    <property type="evidence" value="ECO:0007669"/>
    <property type="project" value="TreeGrafter"/>
</dbReference>
<evidence type="ECO:0000313" key="4">
    <source>
        <dbReference type="Proteomes" id="UP000248606"/>
    </source>
</evidence>
<protein>
    <submittedName>
        <fullName evidence="3">ADP-ribose pyrophosphatase</fullName>
    </submittedName>
</protein>
<name>A0A2W5ID92_9ACTN</name>
<accession>A0A2W5ID92</accession>
<evidence type="ECO:0000313" key="3">
    <source>
        <dbReference type="EMBL" id="PZP90061.1"/>
    </source>
</evidence>
<dbReference type="GO" id="GO:0019693">
    <property type="term" value="P:ribose phosphate metabolic process"/>
    <property type="evidence" value="ECO:0007669"/>
    <property type="project" value="TreeGrafter"/>
</dbReference>